<comment type="similarity">
    <text evidence="2">Belongs to the class-I aminoacyl-tRNA synthetase family. Glutamate--tRNA ligase type 1 subfamily.</text>
</comment>
<dbReference type="InterPro" id="IPR049940">
    <property type="entry name" value="GluQ/Sye"/>
</dbReference>
<feature type="compositionally biased region" description="Basic and acidic residues" evidence="11">
    <location>
        <begin position="340"/>
        <end position="352"/>
    </location>
</feature>
<feature type="compositionally biased region" description="Basic and acidic residues" evidence="11">
    <location>
        <begin position="269"/>
        <end position="283"/>
    </location>
</feature>
<feature type="domain" description="Glutamyl/glutaminyl-tRNA synthetase class Ib catalytic" evidence="12">
    <location>
        <begin position="739"/>
        <end position="1055"/>
    </location>
</feature>
<dbReference type="InterPro" id="IPR033910">
    <property type="entry name" value="GluRS_core"/>
</dbReference>
<feature type="compositionally biased region" description="Basic and acidic residues" evidence="11">
    <location>
        <begin position="458"/>
        <end position="473"/>
    </location>
</feature>
<dbReference type="OrthoDB" id="428822at2759"/>
<dbReference type="InterPro" id="IPR001412">
    <property type="entry name" value="aa-tRNA-synth_I_CS"/>
</dbReference>
<feature type="region of interest" description="Disordered" evidence="11">
    <location>
        <begin position="555"/>
        <end position="601"/>
    </location>
</feature>
<feature type="region of interest" description="Disordered" evidence="11">
    <location>
        <begin position="702"/>
        <end position="726"/>
    </location>
</feature>
<evidence type="ECO:0000256" key="6">
    <source>
        <dbReference type="ARBA" id="ARBA00022840"/>
    </source>
</evidence>
<sequence>MSPTIVEFEAKGWFLSQEGIDLIASENKDISNIDDYITCAKDMDLRLLTTKGFNKTAEKPSEIPSPLVLQVLEVRNVAMPTVNQAETPRLLSVTFTDGSKKKYKAVEVFGKVDCLNLHTPPGTKFLVKKPIEIKDQILILGPDMLTELGGHVQELVQAWRAGKQFLKRYRGKTTNKDGDNDEQGPPPFVPFKVKASNIEKEQKQKKPAPPKDIAQTKNEKSIDKKGKKVKSENKQIERKKNDSKAEPLENKKQNKESSQEKPGQNKSSLNEKPEEIKDGDNSRAKKGKPKLTTDAKKDKKFTKPERSDKSDKNDSTSEKTLLGDASNIPEKTKRQNKSKNNNERMIEQREGDINSSPSKPKFRSKETRENTESGISSPTPQSGTATPLLTEEKKSSRKKKASKISQQLDNKQDLIIGQINESKNVQKKEKQPRKKKALASTTKIINSDNELDVEETTTFEKKKNARNSSEKKVVPVNMNDSDSARRSKSKSVNIAPLVDSDTENKKVSNSKPKRERKSRGPRERGQRKDEHLTTTKAETLEEKLDMQKENLENVSTIKQGGSGPFSGSPPTVMKSSNTQHNNTTSATSRASQPYYDTNQQQIQQLPPEPEYYYHQQPVYAPVVDYNMMVPIDPNTGLPTVMYSYHPNIPHQQQQYMQPMYYMTRQHQMPYNHQLHYTQLYDQDHHDHPNEYRQQQRYQQEYDTGNKSNNNGKNGNSNRGRDIKGRGRGGFKLFLHAPARVRFAPSPTGQLHLGGLRTALFNYLLAKKTGGQFIVRIEDTDQTRYVEGAVESLVKALNWACIPHDEGPDADGPHSPYYQSQRTELYREHAKNLVDSGHAYRCFCTPERLSRIKEARQKKGNYIAYDKHCSYLSDEEIKENMDKKLPYTIRLMVPYEGSTEHNDLVYGKINFSNRTIDDTILIKSDGYPTYHLANVVDDHLMKITHVLRGEEWLSSTPKHILLYKAFGWKPPLFAHLPLLLNPDGSKLSKRSGDVHVEQYIDKGYLPEAINNFVALLGWHPNNNSEALFTMKELIEQFDIKDINHSGAVVDHQKLDWINKHHLLKRAETEAGLESLVDLLKPFVDEQYLSSLTGTENEYRLKPAYLAQVIDNIKERIRKISDIPKLCNYYFEEPNYESTDALALKKKLKQPAVDLINTTEFIQEIKSIVPFEADNIKAWLYSLAESKDMNPNHLMMALRYKITGSRVGAGVAETIKVLGKDTTINRLEKQI</sequence>
<evidence type="ECO:0000256" key="8">
    <source>
        <dbReference type="ARBA" id="ARBA00023146"/>
    </source>
</evidence>
<evidence type="ECO:0000256" key="10">
    <source>
        <dbReference type="ARBA" id="ARBA00072917"/>
    </source>
</evidence>
<evidence type="ECO:0000256" key="11">
    <source>
        <dbReference type="SAM" id="MobiDB-lite"/>
    </source>
</evidence>
<dbReference type="Gene3D" id="1.10.10.350">
    <property type="match status" value="1"/>
</dbReference>
<keyword evidence="6" id="KW-0067">ATP-binding</keyword>
<proteinExistence type="inferred from homology"/>
<dbReference type="AlphaFoldDB" id="A0A0B7N3Q9"/>
<dbReference type="Pfam" id="PF08585">
    <property type="entry name" value="RMI1_N_C"/>
    <property type="match status" value="1"/>
</dbReference>
<evidence type="ECO:0000256" key="9">
    <source>
        <dbReference type="ARBA" id="ARBA00030865"/>
    </source>
</evidence>
<dbReference type="InterPro" id="IPR014729">
    <property type="entry name" value="Rossmann-like_a/b/a_fold"/>
</dbReference>
<dbReference type="PRINTS" id="PR00987">
    <property type="entry name" value="TRNASYNTHGLU"/>
</dbReference>
<dbReference type="InterPro" id="IPR020751">
    <property type="entry name" value="aa-tRNA-synth_I_codon-bd_sub2"/>
</dbReference>
<keyword evidence="5" id="KW-0547">Nucleotide-binding</keyword>
<evidence type="ECO:0000313" key="16">
    <source>
        <dbReference type="Proteomes" id="UP000054107"/>
    </source>
</evidence>
<feature type="region of interest" description="Disordered" evidence="11">
    <location>
        <begin position="171"/>
        <end position="543"/>
    </location>
</feature>
<accession>A0A0B7N3Q9</accession>
<dbReference type="HAMAP" id="MF_00022">
    <property type="entry name" value="Glu_tRNA_synth_type1"/>
    <property type="match status" value="1"/>
</dbReference>
<organism evidence="15 16">
    <name type="scientific">Parasitella parasitica</name>
    <dbReference type="NCBI Taxonomy" id="35722"/>
    <lineage>
        <taxon>Eukaryota</taxon>
        <taxon>Fungi</taxon>
        <taxon>Fungi incertae sedis</taxon>
        <taxon>Mucoromycota</taxon>
        <taxon>Mucoromycotina</taxon>
        <taxon>Mucoromycetes</taxon>
        <taxon>Mucorales</taxon>
        <taxon>Mucorineae</taxon>
        <taxon>Mucoraceae</taxon>
        <taxon>Parasitella</taxon>
    </lineage>
</organism>
<dbReference type="SUPFAM" id="SSF52374">
    <property type="entry name" value="Nucleotidylyl transferase"/>
    <property type="match status" value="1"/>
</dbReference>
<dbReference type="SUPFAM" id="SSF48163">
    <property type="entry name" value="An anticodon-binding domain of class I aminoacyl-tRNA synthetases"/>
    <property type="match status" value="1"/>
</dbReference>
<feature type="compositionally biased region" description="Basic and acidic residues" evidence="11">
    <location>
        <begin position="217"/>
        <end position="259"/>
    </location>
</feature>
<feature type="compositionally biased region" description="Polar residues" evidence="11">
    <location>
        <begin position="372"/>
        <end position="387"/>
    </location>
</feature>
<dbReference type="GO" id="GO:0004818">
    <property type="term" value="F:glutamate-tRNA ligase activity"/>
    <property type="evidence" value="ECO:0007669"/>
    <property type="project" value="UniProtKB-EC"/>
</dbReference>
<evidence type="ECO:0000256" key="5">
    <source>
        <dbReference type="ARBA" id="ARBA00022741"/>
    </source>
</evidence>
<evidence type="ECO:0000256" key="1">
    <source>
        <dbReference type="ARBA" id="ARBA00004173"/>
    </source>
</evidence>
<feature type="domain" description="RecQ mediated genome instability protein 1 OB-fold" evidence="13">
    <location>
        <begin position="79"/>
        <end position="162"/>
    </location>
</feature>
<dbReference type="GO" id="GO:0008270">
    <property type="term" value="F:zinc ion binding"/>
    <property type="evidence" value="ECO:0007669"/>
    <property type="project" value="InterPro"/>
</dbReference>
<evidence type="ECO:0000256" key="4">
    <source>
        <dbReference type="ARBA" id="ARBA00022598"/>
    </source>
</evidence>
<dbReference type="Proteomes" id="UP000054107">
    <property type="component" value="Unassembled WGS sequence"/>
</dbReference>
<feature type="compositionally biased region" description="Basic and acidic residues" evidence="11">
    <location>
        <begin position="518"/>
        <end position="543"/>
    </location>
</feature>
<evidence type="ECO:0000259" key="14">
    <source>
        <dbReference type="Pfam" id="PF19269"/>
    </source>
</evidence>
<dbReference type="Gene3D" id="3.40.50.620">
    <property type="entry name" value="HUPs"/>
    <property type="match status" value="1"/>
</dbReference>
<dbReference type="InterPro" id="IPR008925">
    <property type="entry name" value="aa_tRNA-synth_I_cd-bd_sf"/>
</dbReference>
<dbReference type="InterPro" id="IPR042470">
    <property type="entry name" value="RMI1_N_C_sf"/>
</dbReference>
<dbReference type="InterPro" id="IPR013894">
    <property type="entry name" value="RMI1_OB"/>
</dbReference>
<dbReference type="InterPro" id="IPR020058">
    <property type="entry name" value="Glu/Gln-tRNA-synth_Ib_cat-dom"/>
</dbReference>
<protein>
    <recommendedName>
        <fullName evidence="10">Glutamate--tRNA ligase, mitochondrial</fullName>
        <ecNumber evidence="3">6.1.1.17</ecNumber>
    </recommendedName>
    <alternativeName>
        <fullName evidence="9">Glutamyl-tRNA synthetase</fullName>
    </alternativeName>
</protein>
<dbReference type="FunFam" id="3.40.50.620:FF:000045">
    <property type="entry name" value="Glutamate--tRNA ligase, mitochondrial"/>
    <property type="match status" value="1"/>
</dbReference>
<dbReference type="GO" id="GO:0005739">
    <property type="term" value="C:mitochondrion"/>
    <property type="evidence" value="ECO:0007669"/>
    <property type="project" value="UniProtKB-SubCell"/>
</dbReference>
<dbReference type="PANTHER" id="PTHR43311:SF2">
    <property type="entry name" value="GLUTAMATE--TRNA LIGASE, MITOCHONDRIAL-RELATED"/>
    <property type="match status" value="1"/>
</dbReference>
<keyword evidence="8" id="KW-0030">Aminoacyl-tRNA synthetase</keyword>
<dbReference type="PROSITE" id="PS00178">
    <property type="entry name" value="AA_TRNA_LIGASE_I"/>
    <property type="match status" value="1"/>
</dbReference>
<evidence type="ECO:0000256" key="3">
    <source>
        <dbReference type="ARBA" id="ARBA00012835"/>
    </source>
</evidence>
<dbReference type="GO" id="GO:0000049">
    <property type="term" value="F:tRNA binding"/>
    <property type="evidence" value="ECO:0007669"/>
    <property type="project" value="InterPro"/>
</dbReference>
<feature type="domain" description="Aminoacyl-tRNA synthetase class I anticodon-binding" evidence="14">
    <location>
        <begin position="1074"/>
        <end position="1229"/>
    </location>
</feature>
<keyword evidence="16" id="KW-1185">Reference proteome</keyword>
<feature type="compositionally biased region" description="Polar residues" evidence="11">
    <location>
        <begin position="439"/>
        <end position="448"/>
    </location>
</feature>
<dbReference type="CDD" id="cd00808">
    <property type="entry name" value="GluRS_core"/>
    <property type="match status" value="1"/>
</dbReference>
<dbReference type="GO" id="GO:0005524">
    <property type="term" value="F:ATP binding"/>
    <property type="evidence" value="ECO:0007669"/>
    <property type="project" value="UniProtKB-KW"/>
</dbReference>
<comment type="subcellular location">
    <subcellularLocation>
        <location evidence="1">Mitochondrion</location>
    </subcellularLocation>
</comment>
<feature type="compositionally biased region" description="Basic and acidic residues" evidence="11">
    <location>
        <begin position="291"/>
        <end position="317"/>
    </location>
</feature>
<dbReference type="Gene3D" id="2.40.50.770">
    <property type="entry name" value="RecQ-mediated genome instability protein Rmi1, C-terminal domain"/>
    <property type="match status" value="1"/>
</dbReference>
<evidence type="ECO:0000256" key="7">
    <source>
        <dbReference type="ARBA" id="ARBA00022917"/>
    </source>
</evidence>
<dbReference type="NCBIfam" id="TIGR00464">
    <property type="entry name" value="gltX_bact"/>
    <property type="match status" value="1"/>
</dbReference>
<feature type="compositionally biased region" description="Polar residues" evidence="11">
    <location>
        <begin position="573"/>
        <end position="598"/>
    </location>
</feature>
<dbReference type="EMBL" id="LN727224">
    <property type="protein sequence ID" value="CEP12017.1"/>
    <property type="molecule type" value="Genomic_DNA"/>
</dbReference>
<keyword evidence="4" id="KW-0436">Ligase</keyword>
<keyword evidence="7" id="KW-0648">Protein biosynthesis</keyword>
<dbReference type="GO" id="GO:0006424">
    <property type="term" value="P:glutamyl-tRNA aminoacylation"/>
    <property type="evidence" value="ECO:0007669"/>
    <property type="project" value="InterPro"/>
</dbReference>
<reference evidence="15 16" key="1">
    <citation type="submission" date="2014-09" db="EMBL/GenBank/DDBJ databases">
        <authorList>
            <person name="Ellenberger Sabrina"/>
        </authorList>
    </citation>
    <scope>NUCLEOTIDE SEQUENCE [LARGE SCALE GENOMIC DNA]</scope>
    <source>
        <strain evidence="15 16">CBS 412.66</strain>
    </source>
</reference>
<dbReference type="InterPro" id="IPR004527">
    <property type="entry name" value="Glu-tRNA-ligase_bac/mito"/>
</dbReference>
<gene>
    <name evidence="15" type="primary">PARPA_05924.1 scaffold 20170</name>
</gene>
<dbReference type="STRING" id="35722.A0A0B7N3Q9"/>
<feature type="compositionally biased region" description="Low complexity" evidence="11">
    <location>
        <begin position="702"/>
        <end position="717"/>
    </location>
</feature>
<evidence type="ECO:0000313" key="15">
    <source>
        <dbReference type="EMBL" id="CEP12017.1"/>
    </source>
</evidence>
<dbReference type="EC" id="6.1.1.17" evidence="3"/>
<evidence type="ECO:0000259" key="12">
    <source>
        <dbReference type="Pfam" id="PF00749"/>
    </source>
</evidence>
<dbReference type="InterPro" id="IPR045462">
    <property type="entry name" value="aa-tRNA-synth_I_cd-bd"/>
</dbReference>
<evidence type="ECO:0000256" key="2">
    <source>
        <dbReference type="ARBA" id="ARBA00007894"/>
    </source>
</evidence>
<dbReference type="Pfam" id="PF19269">
    <property type="entry name" value="Anticodon_2"/>
    <property type="match status" value="1"/>
</dbReference>
<dbReference type="InterPro" id="IPR000924">
    <property type="entry name" value="Glu/Gln-tRNA-synth"/>
</dbReference>
<dbReference type="PANTHER" id="PTHR43311">
    <property type="entry name" value="GLUTAMATE--TRNA LIGASE"/>
    <property type="match status" value="1"/>
</dbReference>
<evidence type="ECO:0000259" key="13">
    <source>
        <dbReference type="Pfam" id="PF08585"/>
    </source>
</evidence>
<name>A0A0B7N3Q9_9FUNG</name>
<dbReference type="Pfam" id="PF00749">
    <property type="entry name" value="tRNA-synt_1c"/>
    <property type="match status" value="1"/>
</dbReference>